<dbReference type="KEGG" id="gaw:V144x_57890"/>
<dbReference type="InterPro" id="IPR051534">
    <property type="entry name" value="CBASS_pafABC_assoc_protein"/>
</dbReference>
<reference evidence="4 5" key="1">
    <citation type="submission" date="2019-03" db="EMBL/GenBank/DDBJ databases">
        <title>Deep-cultivation of Planctomycetes and their phenomic and genomic characterization uncovers novel biology.</title>
        <authorList>
            <person name="Wiegand S."/>
            <person name="Jogler M."/>
            <person name="Boedeker C."/>
            <person name="Pinto D."/>
            <person name="Vollmers J."/>
            <person name="Rivas-Marin E."/>
            <person name="Kohn T."/>
            <person name="Peeters S.H."/>
            <person name="Heuer A."/>
            <person name="Rast P."/>
            <person name="Oberbeckmann S."/>
            <person name="Bunk B."/>
            <person name="Jeske O."/>
            <person name="Meyerdierks A."/>
            <person name="Storesund J.E."/>
            <person name="Kallscheuer N."/>
            <person name="Luecker S."/>
            <person name="Lage O.M."/>
            <person name="Pohl T."/>
            <person name="Merkel B.J."/>
            <person name="Hornburger P."/>
            <person name="Mueller R.-W."/>
            <person name="Bruemmer F."/>
            <person name="Labrenz M."/>
            <person name="Spormann A.M."/>
            <person name="Op den Camp H."/>
            <person name="Overmann J."/>
            <person name="Amann R."/>
            <person name="Jetten M.S.M."/>
            <person name="Mascher T."/>
            <person name="Medema M.H."/>
            <person name="Devos D.P."/>
            <person name="Kaster A.-K."/>
            <person name="Ovreas L."/>
            <person name="Rohde M."/>
            <person name="Galperin M.Y."/>
            <person name="Jogler C."/>
        </authorList>
    </citation>
    <scope>NUCLEOTIDE SEQUENCE [LARGE SCALE GENOMIC DNA]</scope>
    <source>
        <strain evidence="4 5">V144</strain>
    </source>
</reference>
<gene>
    <name evidence="4" type="ORF">V144x_57890</name>
</gene>
<feature type="domain" description="Helix-turn-helix type 11" evidence="1">
    <location>
        <begin position="8"/>
        <end position="61"/>
    </location>
</feature>
<name>A0A517W4U8_9PLAN</name>
<dbReference type="SUPFAM" id="SSF46785">
    <property type="entry name" value="Winged helix' DNA-binding domain"/>
    <property type="match status" value="1"/>
</dbReference>
<evidence type="ECO:0000259" key="1">
    <source>
        <dbReference type="Pfam" id="PF08279"/>
    </source>
</evidence>
<dbReference type="EMBL" id="CP037920">
    <property type="protein sequence ID" value="QDU00276.1"/>
    <property type="molecule type" value="Genomic_DNA"/>
</dbReference>
<dbReference type="InterPro" id="IPR036388">
    <property type="entry name" value="WH-like_DNA-bd_sf"/>
</dbReference>
<dbReference type="PANTHER" id="PTHR34580">
    <property type="match status" value="1"/>
</dbReference>
<dbReference type="Pfam" id="PF13280">
    <property type="entry name" value="WYL"/>
    <property type="match status" value="1"/>
</dbReference>
<evidence type="ECO:0000313" key="5">
    <source>
        <dbReference type="Proteomes" id="UP000318704"/>
    </source>
</evidence>
<dbReference type="PROSITE" id="PS52050">
    <property type="entry name" value="WYL"/>
    <property type="match status" value="1"/>
</dbReference>
<dbReference type="Pfam" id="PF08279">
    <property type="entry name" value="HTH_11"/>
    <property type="match status" value="1"/>
</dbReference>
<sequence>MVAGRIHRLLKLIALLQSGRVYNSAQLATECEVSRRTVFRDLSTLQESGIYVLYDEERQGYSLPWRTIVPFKDLTFEEVLALLVLCQNLDKTIVGLPIHQFARSASTKVLSSLPDQLREDVIDAAQLISIWFPSTNPHIRNVIHHKNLFKAAIEKRNVRIQHACPKEQKTISTMLSPFHILYSNQQWYVVGRSSIDRGIKVFPLQTIVKSELLDETFKKPSRFNLNRYLGKSWNPIKHSRKLQSVKIHFERNAGEKVSLVCWDQSQEIKKLKGGTIEFRAQVDSLDCISDWVLSFGDQAEVISPRPFRKLVKEKILRMSQIYSA</sequence>
<dbReference type="RefSeq" id="WP_144990490.1">
    <property type="nucleotide sequence ID" value="NZ_CP037920.1"/>
</dbReference>
<evidence type="ECO:0000313" key="4">
    <source>
        <dbReference type="EMBL" id="QDU00276.1"/>
    </source>
</evidence>
<dbReference type="AlphaFoldDB" id="A0A517W4U8"/>
<dbReference type="InterPro" id="IPR036390">
    <property type="entry name" value="WH_DNA-bd_sf"/>
</dbReference>
<dbReference type="InterPro" id="IPR026881">
    <property type="entry name" value="WYL_dom"/>
</dbReference>
<evidence type="ECO:0000259" key="3">
    <source>
        <dbReference type="Pfam" id="PF25583"/>
    </source>
</evidence>
<dbReference type="Gene3D" id="1.10.10.10">
    <property type="entry name" value="Winged helix-like DNA-binding domain superfamily/Winged helix DNA-binding domain"/>
    <property type="match status" value="1"/>
</dbReference>
<dbReference type="Proteomes" id="UP000318704">
    <property type="component" value="Chromosome"/>
</dbReference>
<dbReference type="InterPro" id="IPR013196">
    <property type="entry name" value="HTH_11"/>
</dbReference>
<organism evidence="4 5">
    <name type="scientific">Gimesia aquarii</name>
    <dbReference type="NCBI Taxonomy" id="2527964"/>
    <lineage>
        <taxon>Bacteria</taxon>
        <taxon>Pseudomonadati</taxon>
        <taxon>Planctomycetota</taxon>
        <taxon>Planctomycetia</taxon>
        <taxon>Planctomycetales</taxon>
        <taxon>Planctomycetaceae</taxon>
        <taxon>Gimesia</taxon>
    </lineage>
</organism>
<feature type="domain" description="WYL" evidence="2">
    <location>
        <begin position="146"/>
        <end position="208"/>
    </location>
</feature>
<feature type="domain" description="WCX" evidence="3">
    <location>
        <begin position="244"/>
        <end position="318"/>
    </location>
</feature>
<dbReference type="InterPro" id="IPR057727">
    <property type="entry name" value="WCX_dom"/>
</dbReference>
<proteinExistence type="predicted"/>
<evidence type="ECO:0000259" key="2">
    <source>
        <dbReference type="Pfam" id="PF13280"/>
    </source>
</evidence>
<dbReference type="PANTHER" id="PTHR34580:SF1">
    <property type="entry name" value="PROTEIN PAFC"/>
    <property type="match status" value="1"/>
</dbReference>
<protein>
    <submittedName>
        <fullName evidence="4">HTH domain protein</fullName>
    </submittedName>
</protein>
<accession>A0A517W4U8</accession>
<dbReference type="Pfam" id="PF25583">
    <property type="entry name" value="WCX"/>
    <property type="match status" value="1"/>
</dbReference>